<keyword evidence="1" id="KW-0812">Transmembrane</keyword>
<proteinExistence type="predicted"/>
<protein>
    <submittedName>
        <fullName evidence="2">Uncharacterized protein</fullName>
    </submittedName>
</protein>
<dbReference type="EMBL" id="LAHD01000037">
    <property type="protein sequence ID" value="PHK03480.1"/>
    <property type="molecule type" value="Genomic_DNA"/>
</dbReference>
<name>A0A9Q5ZC47_NOSLI</name>
<dbReference type="Proteomes" id="UP000222310">
    <property type="component" value="Unassembled WGS sequence"/>
</dbReference>
<dbReference type="GeneID" id="57093832"/>
<organism evidence="2 3">
    <name type="scientific">Nostoc linckia z8</name>
    <dbReference type="NCBI Taxonomy" id="1628746"/>
    <lineage>
        <taxon>Bacteria</taxon>
        <taxon>Bacillati</taxon>
        <taxon>Cyanobacteriota</taxon>
        <taxon>Cyanophyceae</taxon>
        <taxon>Nostocales</taxon>
        <taxon>Nostocaceae</taxon>
        <taxon>Nostoc</taxon>
    </lineage>
</organism>
<keyword evidence="1" id="KW-0472">Membrane</keyword>
<evidence type="ECO:0000313" key="3">
    <source>
        <dbReference type="Proteomes" id="UP000222310"/>
    </source>
</evidence>
<comment type="caution">
    <text evidence="2">The sequence shown here is derived from an EMBL/GenBank/DDBJ whole genome shotgun (WGS) entry which is preliminary data.</text>
</comment>
<keyword evidence="1" id="KW-1133">Transmembrane helix</keyword>
<reference evidence="2 3" key="1">
    <citation type="submission" date="2015-02" db="EMBL/GenBank/DDBJ databases">
        <title>Nostoc linckia genome annotation.</title>
        <authorList>
            <person name="Zhou Z."/>
        </authorList>
    </citation>
    <scope>NUCLEOTIDE SEQUENCE [LARGE SCALE GENOMIC DNA]</scope>
    <source>
        <strain evidence="3">z8</strain>
    </source>
</reference>
<accession>A0A9Q5ZC47</accession>
<feature type="transmembrane region" description="Helical" evidence="1">
    <location>
        <begin position="6"/>
        <end position="24"/>
    </location>
</feature>
<evidence type="ECO:0000256" key="1">
    <source>
        <dbReference type="SAM" id="Phobius"/>
    </source>
</evidence>
<dbReference type="RefSeq" id="WP_099070681.1">
    <property type="nucleotide sequence ID" value="NZ_LAHD01000037.1"/>
</dbReference>
<sequence length="114" mass="13545">MVILVVTINTFISLILLYVALQVWQLKQQLASVADTLTAYEICTHTTLHEAPENIYLNQQYIYNLRQRNQILKIQILQVQQIISLIVLGRQIWQRYFRRPHLISTKTRNLQLKK</sequence>
<dbReference type="AlphaFoldDB" id="A0A9Q5ZC47"/>
<gene>
    <name evidence="2" type="ORF">VF08_14910</name>
</gene>
<evidence type="ECO:0000313" key="2">
    <source>
        <dbReference type="EMBL" id="PHK03480.1"/>
    </source>
</evidence>